<accession>A0AAW6U121</accession>
<evidence type="ECO:0000313" key="1">
    <source>
        <dbReference type="EMBL" id="MDI6451686.1"/>
    </source>
</evidence>
<dbReference type="EMBL" id="JASCXX010000046">
    <property type="protein sequence ID" value="MDI6451686.1"/>
    <property type="molecule type" value="Genomic_DNA"/>
</dbReference>
<sequence>MGLFGTKGTLLRSQKKAVFEMLRAAGFEPSEFDWSQESTDGATFERLSYRDGEYYFRFSSYAEGSCCMASPGAYQLVEYEYPRAWAQQAESFRNWTGRLRREIACSDPWEELAKYRLAVAAGGFDGPNETISGAEVEQIARHMATLGDEIQLAFELAGEPAAFARERLAYLSEAAMRLKSRDWCYAAVGVCATMAMMLSLDEDQAKELWSMIKNRVGAFVRLSERPSGPAETA</sequence>
<organism evidence="1 2">
    <name type="scientific">Anaerobaca lacustris</name>
    <dbReference type="NCBI Taxonomy" id="3044600"/>
    <lineage>
        <taxon>Bacteria</taxon>
        <taxon>Pseudomonadati</taxon>
        <taxon>Planctomycetota</taxon>
        <taxon>Phycisphaerae</taxon>
        <taxon>Sedimentisphaerales</taxon>
        <taxon>Anaerobacaceae</taxon>
        <taxon>Anaerobaca</taxon>
    </lineage>
</organism>
<keyword evidence="2" id="KW-1185">Reference proteome</keyword>
<evidence type="ECO:0000313" key="2">
    <source>
        <dbReference type="Proteomes" id="UP001431776"/>
    </source>
</evidence>
<gene>
    <name evidence="1" type="ORF">QJ522_21675</name>
</gene>
<protein>
    <recommendedName>
        <fullName evidence="3">DUF4304 domain-containing protein</fullName>
    </recommendedName>
</protein>
<proteinExistence type="predicted"/>
<reference evidence="1" key="1">
    <citation type="submission" date="2023-05" db="EMBL/GenBank/DDBJ databases">
        <title>Anaerotaeda fermentans gen. nov., sp. nov., a novel anaerobic planctomycete of the new family within the order Sedimentisphaerales isolated from Taman Peninsula, Russia.</title>
        <authorList>
            <person name="Khomyakova M.A."/>
            <person name="Merkel A.Y."/>
            <person name="Slobodkin A.I."/>
        </authorList>
    </citation>
    <scope>NUCLEOTIDE SEQUENCE</scope>
    <source>
        <strain evidence="1">M17dextr</strain>
    </source>
</reference>
<dbReference type="AlphaFoldDB" id="A0AAW6U121"/>
<dbReference type="Proteomes" id="UP001431776">
    <property type="component" value="Unassembled WGS sequence"/>
</dbReference>
<comment type="caution">
    <text evidence="1">The sequence shown here is derived from an EMBL/GenBank/DDBJ whole genome shotgun (WGS) entry which is preliminary data.</text>
</comment>
<name>A0AAW6U121_9BACT</name>
<evidence type="ECO:0008006" key="3">
    <source>
        <dbReference type="Google" id="ProtNLM"/>
    </source>
</evidence>
<dbReference type="RefSeq" id="WP_349247093.1">
    <property type="nucleotide sequence ID" value="NZ_JASCXX010000046.1"/>
</dbReference>